<evidence type="ECO:0000313" key="2">
    <source>
        <dbReference type="EMBL" id="EIQ81497.1"/>
    </source>
</evidence>
<organism evidence="2 3">
    <name type="scientific">Streptococcus canis FSL Z3-227</name>
    <dbReference type="NCBI Taxonomy" id="482234"/>
    <lineage>
        <taxon>Bacteria</taxon>
        <taxon>Bacillati</taxon>
        <taxon>Bacillota</taxon>
        <taxon>Bacilli</taxon>
        <taxon>Lactobacillales</taxon>
        <taxon>Streptococcaceae</taxon>
        <taxon>Streptococcus</taxon>
    </lineage>
</organism>
<evidence type="ECO:0000259" key="1">
    <source>
        <dbReference type="Pfam" id="PF15542"/>
    </source>
</evidence>
<feature type="domain" description="Bacterial toxin 50" evidence="1">
    <location>
        <begin position="313"/>
        <end position="398"/>
    </location>
</feature>
<dbReference type="AlphaFoldDB" id="A0AAV3FSZ2"/>
<protein>
    <recommendedName>
        <fullName evidence="1">Bacterial toxin 50 domain-containing protein</fullName>
    </recommendedName>
</protein>
<evidence type="ECO:0000313" key="3">
    <source>
        <dbReference type="Proteomes" id="UP000004423"/>
    </source>
</evidence>
<dbReference type="EMBL" id="AIDX01000001">
    <property type="protein sequence ID" value="EIQ81497.1"/>
    <property type="molecule type" value="Genomic_DNA"/>
</dbReference>
<dbReference type="InterPro" id="IPR029100">
    <property type="entry name" value="Ntox50"/>
</dbReference>
<sequence>MVDDVLPKLLKSVQQDFEKHFGKSDVVAKAFAELQAKKATYKTVNEFAIEVGQLLSLALTGSVTSDKLPDGKMYYNIAKRLLDETLGRNYELISGYAGDVQHILNEQSKINVKVQRPQLNQDKIDGLINRLDSEPVFDDVKWLFGEPIVNFSQSIVDDCIRVNADFHAKAGMKPTIERISTGKCCDWCDRLAGKYIYHEEPPNFYRRHQHCQCIIDYHPKNGKRQNSWSKKWSKETTDVLERRKQINIDIRDNNRKSDIKEYKEIVSILGTKAPISLAKFQDLKYNDVVRYERLKDKVFVHQKIKSGEWGTKINPDKQLPHMESTHANGKSYLYETVDPQALFNNYHGTGILEKDRYGRPTNKEIINLDSPVGVNASDGTEALAIKIHHSKSRTHIVPKKGDQ</sequence>
<proteinExistence type="predicted"/>
<dbReference type="RefSeq" id="WP_003047513.1">
    <property type="nucleotide sequence ID" value="NZ_AIDX01000001.2"/>
</dbReference>
<name>A0AAV3FSZ2_STRCB</name>
<dbReference type="Pfam" id="PF15542">
    <property type="entry name" value="Ntox50"/>
    <property type="match status" value="1"/>
</dbReference>
<accession>A0AAV3FSZ2</accession>
<dbReference type="Proteomes" id="UP000004423">
    <property type="component" value="Unassembled WGS sequence"/>
</dbReference>
<gene>
    <name evidence="2" type="ORF">SCAZ3_03695</name>
</gene>
<comment type="caution">
    <text evidence="2">The sequence shown here is derived from an EMBL/GenBank/DDBJ whole genome shotgun (WGS) entry which is preliminary data.</text>
</comment>
<reference evidence="2 3" key="1">
    <citation type="journal article" date="2012" name="PLoS ONE">
        <title>Gene Repertoire Evolution of Streptococcus pyogenes Inferred from Phylogenomic Analysis with Streptococcus canis and Streptococcus dysgalactiae.</title>
        <authorList>
            <person name="Lefebure T."/>
            <person name="Richards V.P."/>
            <person name="Lang P."/>
            <person name="Pavinski-Bitar P."/>
            <person name="Stanhope M.J."/>
        </authorList>
    </citation>
    <scope>NUCLEOTIDE SEQUENCE [LARGE SCALE GENOMIC DNA]</scope>
    <source>
        <strain evidence="2 3">FSL Z3-227</strain>
    </source>
</reference>